<comment type="caution">
    <text evidence="3">The sequence shown here is derived from an EMBL/GenBank/DDBJ whole genome shotgun (WGS) entry which is preliminary data.</text>
</comment>
<dbReference type="Proteomes" id="UP000275356">
    <property type="component" value="Unassembled WGS sequence"/>
</dbReference>
<evidence type="ECO:0000313" key="4">
    <source>
        <dbReference type="Proteomes" id="UP000275356"/>
    </source>
</evidence>
<evidence type="ECO:0000313" key="3">
    <source>
        <dbReference type="EMBL" id="ROR96572.1"/>
    </source>
</evidence>
<dbReference type="InterPro" id="IPR019951">
    <property type="entry name" value="F420_OxRdatse_Rv3520c_pred"/>
</dbReference>
<organism evidence="3 4">
    <name type="scientific">Salana multivorans</name>
    <dbReference type="NCBI Taxonomy" id="120377"/>
    <lineage>
        <taxon>Bacteria</taxon>
        <taxon>Bacillati</taxon>
        <taxon>Actinomycetota</taxon>
        <taxon>Actinomycetes</taxon>
        <taxon>Micrococcales</taxon>
        <taxon>Beutenbergiaceae</taxon>
        <taxon>Salana</taxon>
    </lineage>
</organism>
<dbReference type="InterPro" id="IPR050564">
    <property type="entry name" value="F420-G6PD/mer"/>
</dbReference>
<dbReference type="PANTHER" id="PTHR43244">
    <property type="match status" value="1"/>
</dbReference>
<keyword evidence="1" id="KW-0560">Oxidoreductase</keyword>
<dbReference type="SUPFAM" id="SSF51679">
    <property type="entry name" value="Bacterial luciferase-like"/>
    <property type="match status" value="1"/>
</dbReference>
<dbReference type="RefSeq" id="WP_123738733.1">
    <property type="nucleotide sequence ID" value="NZ_RKHQ01000001.1"/>
</dbReference>
<keyword evidence="4" id="KW-1185">Reference proteome</keyword>
<sequence>MTSQKLRLGLHTGYWSSGPPAGAADAVRWADAHGLDSVWTAEAYGSDAFTPLAWWGSGTTRVRLATGVAQLSARTPTATAMAALTLDHLSGGRFVLGLGASGPQVVEGWYGQPYARPLARTREYVAIVRDVLRREAPVTAPGPAYRLPLPASSPGATGEGRALRSTVHPLRADLPIHLAAQGPRNTELAAEIADGWLPAFLSPALDDEARGLLAAGFARRSERLRPAEKFEVCATVPLALAESVEAGIDLLRGHVALYAGGMGSATTNFHHEALRRVGARVGPGVDDALAEVAERYRSGDRAGAAAAVPADLVREIALVGTPADVVAQLDRWRDTCVTTLVLQTDPRVVPLLEPVLAAPR</sequence>
<dbReference type="PANTHER" id="PTHR43244:SF1">
    <property type="entry name" value="5,10-METHYLENETETRAHYDROMETHANOPTERIN REDUCTASE"/>
    <property type="match status" value="1"/>
</dbReference>
<protein>
    <submittedName>
        <fullName evidence="3">F420-dependent oxidoreductase-like protein</fullName>
    </submittedName>
</protein>
<dbReference type="CDD" id="cd01097">
    <property type="entry name" value="Tetrahydromethanopterin_reductase"/>
    <property type="match status" value="1"/>
</dbReference>
<reference evidence="3 4" key="1">
    <citation type="submission" date="2018-11" db="EMBL/GenBank/DDBJ databases">
        <title>Sequencing the genomes of 1000 actinobacteria strains.</title>
        <authorList>
            <person name="Klenk H.-P."/>
        </authorList>
    </citation>
    <scope>NUCLEOTIDE SEQUENCE [LARGE SCALE GENOMIC DNA]</scope>
    <source>
        <strain evidence="3 4">DSM 13521</strain>
    </source>
</reference>
<proteinExistence type="predicted"/>
<name>A0A3N2DA65_9MICO</name>
<accession>A0A3N2DA65</accession>
<dbReference type="AlphaFoldDB" id="A0A3N2DA65"/>
<dbReference type="EMBL" id="RKHQ01000001">
    <property type="protein sequence ID" value="ROR96572.1"/>
    <property type="molecule type" value="Genomic_DNA"/>
</dbReference>
<dbReference type="NCBIfam" id="TIGR03559">
    <property type="entry name" value="F420_Rv3520c"/>
    <property type="match status" value="1"/>
</dbReference>
<dbReference type="InterPro" id="IPR011251">
    <property type="entry name" value="Luciferase-like_dom"/>
</dbReference>
<gene>
    <name evidence="3" type="ORF">EDD28_1157</name>
</gene>
<feature type="domain" description="Luciferase-like" evidence="2">
    <location>
        <begin position="18"/>
        <end position="338"/>
    </location>
</feature>
<dbReference type="OrthoDB" id="5241778at2"/>
<dbReference type="InterPro" id="IPR036661">
    <property type="entry name" value="Luciferase-like_sf"/>
</dbReference>
<dbReference type="Gene3D" id="3.20.20.30">
    <property type="entry name" value="Luciferase-like domain"/>
    <property type="match status" value="1"/>
</dbReference>
<dbReference type="Pfam" id="PF00296">
    <property type="entry name" value="Bac_luciferase"/>
    <property type="match status" value="1"/>
</dbReference>
<evidence type="ECO:0000256" key="1">
    <source>
        <dbReference type="ARBA" id="ARBA00023002"/>
    </source>
</evidence>
<dbReference type="GO" id="GO:0016705">
    <property type="term" value="F:oxidoreductase activity, acting on paired donors, with incorporation or reduction of molecular oxygen"/>
    <property type="evidence" value="ECO:0007669"/>
    <property type="project" value="InterPro"/>
</dbReference>
<evidence type="ECO:0000259" key="2">
    <source>
        <dbReference type="Pfam" id="PF00296"/>
    </source>
</evidence>